<feature type="signal peptide" evidence="1">
    <location>
        <begin position="1"/>
        <end position="19"/>
    </location>
</feature>
<name>A0A7S3V5P5_9STRA</name>
<dbReference type="EMBL" id="HBIO01005443">
    <property type="protein sequence ID" value="CAE0459004.1"/>
    <property type="molecule type" value="Transcribed_RNA"/>
</dbReference>
<evidence type="ECO:0000256" key="1">
    <source>
        <dbReference type="SAM" id="SignalP"/>
    </source>
</evidence>
<evidence type="ECO:0000313" key="2">
    <source>
        <dbReference type="EMBL" id="CAE0459004.1"/>
    </source>
</evidence>
<accession>A0A7S3V5P5</accession>
<gene>
    <name evidence="2" type="ORF">CDEB00056_LOCUS3845</name>
</gene>
<evidence type="ECO:0008006" key="3">
    <source>
        <dbReference type="Google" id="ProtNLM"/>
    </source>
</evidence>
<organism evidence="2">
    <name type="scientific">Chaetoceros debilis</name>
    <dbReference type="NCBI Taxonomy" id="122233"/>
    <lineage>
        <taxon>Eukaryota</taxon>
        <taxon>Sar</taxon>
        <taxon>Stramenopiles</taxon>
        <taxon>Ochrophyta</taxon>
        <taxon>Bacillariophyta</taxon>
        <taxon>Coscinodiscophyceae</taxon>
        <taxon>Chaetocerotophycidae</taxon>
        <taxon>Chaetocerotales</taxon>
        <taxon>Chaetocerotaceae</taxon>
        <taxon>Chaetoceros</taxon>
    </lineage>
</organism>
<dbReference type="Gene3D" id="3.40.1350.100">
    <property type="match status" value="2"/>
</dbReference>
<protein>
    <recommendedName>
        <fullName evidence="3">Tic22-like family protein</fullName>
    </recommendedName>
</protein>
<dbReference type="AlphaFoldDB" id="A0A7S3V5P5"/>
<feature type="chain" id="PRO_5031003214" description="Tic22-like family protein" evidence="1">
    <location>
        <begin position="20"/>
        <end position="236"/>
    </location>
</feature>
<keyword evidence="1" id="KW-0732">Signal</keyword>
<proteinExistence type="predicted"/>
<sequence>MCSKTQLLLLLALGAGSHGFTIHHQKYGQVRESRLQAAPTSIEELFADASQWDPIKNELDQVPVFACANDESQPLQYNVGDKPMAFFFLDIDAAKAELEKAKTDTDMDGLQLVPFPLGEIFIMGTKEMALVVPPAQGIVDAGAPPGTNPLGQQVPLFGCMDVEQDLGDGTSMTPLFTTMGEAKDAMNMALEGLEDKSKFDVTVIPLAQAIQMQASTPEKKFTYVPSESSLKYLRDM</sequence>
<reference evidence="2" key="1">
    <citation type="submission" date="2021-01" db="EMBL/GenBank/DDBJ databases">
        <authorList>
            <person name="Corre E."/>
            <person name="Pelletier E."/>
            <person name="Niang G."/>
            <person name="Scheremetjew M."/>
            <person name="Finn R."/>
            <person name="Kale V."/>
            <person name="Holt S."/>
            <person name="Cochrane G."/>
            <person name="Meng A."/>
            <person name="Brown T."/>
            <person name="Cohen L."/>
        </authorList>
    </citation>
    <scope>NUCLEOTIDE SEQUENCE</scope>
    <source>
        <strain evidence="2">MM31A-1</strain>
    </source>
</reference>